<dbReference type="PANTHER" id="PTHR35569:SF1">
    <property type="entry name" value="CYANAMIDE HYDRATASE DDI2-RELATED"/>
    <property type="match status" value="1"/>
</dbReference>
<proteinExistence type="predicted"/>
<evidence type="ECO:0000313" key="2">
    <source>
        <dbReference type="Proteomes" id="UP000623687"/>
    </source>
</evidence>
<dbReference type="GeneID" id="59370098"/>
<gene>
    <name evidence="1" type="ORF">PC9H_000257</name>
</gene>
<comment type="caution">
    <text evidence="1">The sequence shown here is derived from an EMBL/GenBank/DDBJ whole genome shotgun (WGS) entry which is preliminary data.</text>
</comment>
<accession>A0A8H7A885</accession>
<dbReference type="VEuPathDB" id="FungiDB:PC9H_000257"/>
<protein>
    <recommendedName>
        <fullName evidence="3">HD domain-containing protein</fullName>
    </recommendedName>
</protein>
<name>A0A8H7A885_PLEOS</name>
<reference evidence="1" key="1">
    <citation type="submission" date="2019-07" db="EMBL/GenBank/DDBJ databases">
        <authorList>
            <person name="Palmer J.M."/>
        </authorList>
    </citation>
    <scope>NUCLEOTIDE SEQUENCE</scope>
    <source>
        <strain evidence="1">PC9</strain>
    </source>
</reference>
<dbReference type="Proteomes" id="UP000623687">
    <property type="component" value="Unassembled WGS sequence"/>
</dbReference>
<sequence length="272" mass="30232">MSLNATYDAYVPSSFKEFFAKAKFQPAYTPFNDIRLKTLTPAQQSSFDLAQKITVPGMFHHSIRCFYFSLLMLRNGFPSNTPGVPQISSEELVNRVFHACILHDLGMTQHSSALSHPACGMSFELHGGIMAYEHLKDMEPKLLPEQLGDIVQGIMLHTIPFTTGRSSATGFLVQLSAFFDLQGYQGLGTSLAHVFDKQTVREIEKKYPRGSLVTEIVDQLHGQIKEKPNCLLSHMVRCLPTQMGASSHDTRTPIKPLEFASRAAAIKSLLAE</sequence>
<dbReference type="OrthoDB" id="409121at2759"/>
<dbReference type="RefSeq" id="XP_036635764.1">
    <property type="nucleotide sequence ID" value="XM_036769919.1"/>
</dbReference>
<dbReference type="SUPFAM" id="SSF109604">
    <property type="entry name" value="HD-domain/PDEase-like"/>
    <property type="match status" value="1"/>
</dbReference>
<dbReference type="PANTHER" id="PTHR35569">
    <property type="entry name" value="CYANAMIDE HYDRATASE DDI2-RELATED"/>
    <property type="match status" value="1"/>
</dbReference>
<organism evidence="1 2">
    <name type="scientific">Pleurotus ostreatus</name>
    <name type="common">Oyster mushroom</name>
    <name type="synonym">White-rot fungus</name>
    <dbReference type="NCBI Taxonomy" id="5322"/>
    <lineage>
        <taxon>Eukaryota</taxon>
        <taxon>Fungi</taxon>
        <taxon>Dikarya</taxon>
        <taxon>Basidiomycota</taxon>
        <taxon>Agaricomycotina</taxon>
        <taxon>Agaricomycetes</taxon>
        <taxon>Agaricomycetidae</taxon>
        <taxon>Agaricales</taxon>
        <taxon>Pleurotineae</taxon>
        <taxon>Pleurotaceae</taxon>
        <taxon>Pleurotus</taxon>
    </lineage>
</organism>
<evidence type="ECO:0008006" key="3">
    <source>
        <dbReference type="Google" id="ProtNLM"/>
    </source>
</evidence>
<dbReference type="AlphaFoldDB" id="A0A8H7A885"/>
<evidence type="ECO:0000313" key="1">
    <source>
        <dbReference type="EMBL" id="KAF7439920.1"/>
    </source>
</evidence>
<dbReference type="EMBL" id="JACETU010000001">
    <property type="protein sequence ID" value="KAF7439920.1"/>
    <property type="molecule type" value="Genomic_DNA"/>
</dbReference>
<keyword evidence="2" id="KW-1185">Reference proteome</keyword>